<dbReference type="PANTHER" id="PTHR43300:SF7">
    <property type="entry name" value="UDP-N-ACETYLBACILLOSAMINE N-ACETYLTRANSFERASE"/>
    <property type="match status" value="1"/>
</dbReference>
<dbReference type="Gene3D" id="3.40.50.20">
    <property type="match status" value="1"/>
</dbReference>
<feature type="domain" description="PglD N-terminal" evidence="2">
    <location>
        <begin position="2"/>
        <end position="80"/>
    </location>
</feature>
<proteinExistence type="inferred from homology"/>
<dbReference type="NCBIfam" id="TIGR03570">
    <property type="entry name" value="NeuD_NnaD"/>
    <property type="match status" value="1"/>
</dbReference>
<evidence type="ECO:0000256" key="1">
    <source>
        <dbReference type="ARBA" id="ARBA00007274"/>
    </source>
</evidence>
<name>A0ABU7G0G0_9ALTE</name>
<dbReference type="SUPFAM" id="SSF51161">
    <property type="entry name" value="Trimeric LpxA-like enzymes"/>
    <property type="match status" value="1"/>
</dbReference>
<gene>
    <name evidence="3" type="ORF">SNR37_002249</name>
</gene>
<dbReference type="CDD" id="cd03360">
    <property type="entry name" value="LbH_AT_putative"/>
    <property type="match status" value="1"/>
</dbReference>
<evidence type="ECO:0000259" key="2">
    <source>
        <dbReference type="Pfam" id="PF17836"/>
    </source>
</evidence>
<dbReference type="Gene3D" id="2.160.10.10">
    <property type="entry name" value="Hexapeptide repeat proteins"/>
    <property type="match status" value="1"/>
</dbReference>
<keyword evidence="4" id="KW-1185">Reference proteome</keyword>
<organism evidence="3 4">
    <name type="scientific">Agarivorans aestuarii</name>
    <dbReference type="NCBI Taxonomy" id="1563703"/>
    <lineage>
        <taxon>Bacteria</taxon>
        <taxon>Pseudomonadati</taxon>
        <taxon>Pseudomonadota</taxon>
        <taxon>Gammaproteobacteria</taxon>
        <taxon>Alteromonadales</taxon>
        <taxon>Alteromonadaceae</taxon>
        <taxon>Agarivorans</taxon>
    </lineage>
</organism>
<dbReference type="Pfam" id="PF17836">
    <property type="entry name" value="PglD_N"/>
    <property type="match status" value="1"/>
</dbReference>
<sequence>MKLAVYGAGGHAKVVVEIARQLGYQTISLFDERWQELGETEGCQVIGGWQDMLSHLASNPDCSAHVAIGNNSTRLKRLQTLKDLDVKLPVLIHPKAYVCCSAHLGDGSVVMANATVSVGSSIGLGCIINHNSSVDHDVKLGDCVHICPGVNLAGEVQVGHETMIGIGSCVIQGIIINDRVFIGAGSVVVKDVKCAEKVYGNPAKSP</sequence>
<reference evidence="3 4" key="2">
    <citation type="submission" date="2023-12" db="EMBL/GenBank/DDBJ databases">
        <authorList>
            <consortium name="Cladostephus spongiosus"/>
            <person name="Lorente B."/>
            <person name="Cabral C."/>
            <person name="Frias J."/>
            <person name="Faria J."/>
            <person name="Toubarro D."/>
        </authorList>
    </citation>
    <scope>NUCLEOTIDE SEQUENCE [LARGE SCALE GENOMIC DNA]</scope>
    <source>
        <strain evidence="3 4">ZMCS4</strain>
    </source>
</reference>
<comment type="caution">
    <text evidence="3">The sequence shown here is derived from an EMBL/GenBank/DDBJ whole genome shotgun (WGS) entry which is preliminary data.</text>
</comment>
<comment type="similarity">
    <text evidence="1">Belongs to the transferase hexapeptide repeat family.</text>
</comment>
<dbReference type="EMBL" id="JAYDYW010000004">
    <property type="protein sequence ID" value="MEE1672839.1"/>
    <property type="molecule type" value="Genomic_DNA"/>
</dbReference>
<dbReference type="InterPro" id="IPR050179">
    <property type="entry name" value="Trans_hexapeptide_repeat"/>
</dbReference>
<reference evidence="4" key="1">
    <citation type="submission" date="2023-07" db="EMBL/GenBank/DDBJ databases">
        <title>Draft genome sequence of Agarivorans aestuarii strain ZMCS4, a CAZymes producing bacteria isolated from the marine brown algae Clodostephus spongiosus.</title>
        <authorList>
            <person name="Lorente B."/>
            <person name="Cabral C."/>
            <person name="Frias J."/>
            <person name="Faria J."/>
            <person name="Toubarro D."/>
        </authorList>
    </citation>
    <scope>NUCLEOTIDE SEQUENCE [LARGE SCALE GENOMIC DNA]</scope>
    <source>
        <strain evidence="4">ZMCS4</strain>
    </source>
</reference>
<dbReference type="Proteomes" id="UP001310248">
    <property type="component" value="Unassembled WGS sequence"/>
</dbReference>
<dbReference type="InterPro" id="IPR041561">
    <property type="entry name" value="PglD_N"/>
</dbReference>
<accession>A0ABU7G0G0</accession>
<evidence type="ECO:0000313" key="3">
    <source>
        <dbReference type="EMBL" id="MEE1672839.1"/>
    </source>
</evidence>
<dbReference type="PANTHER" id="PTHR43300">
    <property type="entry name" value="ACETYLTRANSFERASE"/>
    <property type="match status" value="1"/>
</dbReference>
<dbReference type="InterPro" id="IPR011004">
    <property type="entry name" value="Trimer_LpxA-like_sf"/>
</dbReference>
<dbReference type="InterPro" id="IPR020019">
    <property type="entry name" value="AcTrfase_PglD-like"/>
</dbReference>
<dbReference type="RefSeq" id="WP_329774259.1">
    <property type="nucleotide sequence ID" value="NZ_JAYDYW010000004.1"/>
</dbReference>
<evidence type="ECO:0000313" key="4">
    <source>
        <dbReference type="Proteomes" id="UP001310248"/>
    </source>
</evidence>
<protein>
    <submittedName>
        <fullName evidence="3">Acetyltransferase</fullName>
    </submittedName>
</protein>